<organism evidence="1 2">
    <name type="scientific">Pleurotus ostreatus</name>
    <name type="common">Oyster mushroom</name>
    <name type="synonym">White-rot fungus</name>
    <dbReference type="NCBI Taxonomy" id="5322"/>
    <lineage>
        <taxon>Eukaryota</taxon>
        <taxon>Fungi</taxon>
        <taxon>Dikarya</taxon>
        <taxon>Basidiomycota</taxon>
        <taxon>Agaricomycotina</taxon>
        <taxon>Agaricomycetes</taxon>
        <taxon>Agaricomycetidae</taxon>
        <taxon>Agaricales</taxon>
        <taxon>Pleurotineae</taxon>
        <taxon>Pleurotaceae</taxon>
        <taxon>Pleurotus</taxon>
    </lineage>
</organism>
<evidence type="ECO:0000313" key="2">
    <source>
        <dbReference type="Proteomes" id="UP000623687"/>
    </source>
</evidence>
<name>A0A8H6ZZZ3_PLEOS</name>
<dbReference type="AlphaFoldDB" id="A0A8H6ZZZ3"/>
<dbReference type="Proteomes" id="UP000623687">
    <property type="component" value="Unassembled WGS sequence"/>
</dbReference>
<keyword evidence="2" id="KW-1185">Reference proteome</keyword>
<gene>
    <name evidence="1" type="ORF">PC9H_005674</name>
</gene>
<dbReference type="InterPro" id="IPR032675">
    <property type="entry name" value="LRR_dom_sf"/>
</dbReference>
<dbReference type="GeneID" id="59375492"/>
<dbReference type="OrthoDB" id="2754576at2759"/>
<dbReference type="RefSeq" id="XP_036633738.1">
    <property type="nucleotide sequence ID" value="XM_036775236.1"/>
</dbReference>
<sequence>MTPMIRLPIEIIAEIIAAVVDGTEFNSEDPDFYPGREEHHPLAAASLVSHTWSTICRPHIFRIISISTRNMDDRLWFLHFEAPHLSEFILVVHLQCDYEPDTTLAWYPECLGRLKNLRVLHLDSWMSTLFPEPGPLSAGISSMLAAPCLRKLAFRGCDLSEDASDLRAMLPVTLEELVLEGISATSDIEGKTTSTPRLEALRSLKLQEIYHPMFSLKNFIECPNLARLSAHWYSGQPWDLPPWVPSSLSELVLCAVSDCNIPDFGTAIQPSVVEINQSGDTSYLELFMWIKDCIRNLPFPTSIRTLRLDIEHIKLDCDDHPEDISPSPSEYGMLSHFLLQLYEEGGLKGIILNITSCVGSSDPELLCVNKARELAKLKIGFAPLLKENILDVDFIMSGWTEGGTTWHSSIRRIQTE</sequence>
<dbReference type="SUPFAM" id="SSF52058">
    <property type="entry name" value="L domain-like"/>
    <property type="match status" value="1"/>
</dbReference>
<accession>A0A8H6ZZZ3</accession>
<evidence type="ECO:0000313" key="1">
    <source>
        <dbReference type="EMBL" id="KAF7433711.1"/>
    </source>
</evidence>
<evidence type="ECO:0008006" key="3">
    <source>
        <dbReference type="Google" id="ProtNLM"/>
    </source>
</evidence>
<dbReference type="Gene3D" id="3.80.10.10">
    <property type="entry name" value="Ribonuclease Inhibitor"/>
    <property type="match status" value="1"/>
</dbReference>
<comment type="caution">
    <text evidence="1">The sequence shown here is derived from an EMBL/GenBank/DDBJ whole genome shotgun (WGS) entry which is preliminary data.</text>
</comment>
<protein>
    <recommendedName>
        <fullName evidence="3">F-box domain-containing protein</fullName>
    </recommendedName>
</protein>
<proteinExistence type="predicted"/>
<dbReference type="EMBL" id="JACETU010000003">
    <property type="protein sequence ID" value="KAF7433711.1"/>
    <property type="molecule type" value="Genomic_DNA"/>
</dbReference>
<reference evidence="1" key="1">
    <citation type="submission" date="2019-07" db="EMBL/GenBank/DDBJ databases">
        <authorList>
            <person name="Palmer J.M."/>
        </authorList>
    </citation>
    <scope>NUCLEOTIDE SEQUENCE</scope>
    <source>
        <strain evidence="1">PC9</strain>
    </source>
</reference>
<dbReference type="VEuPathDB" id="FungiDB:PC9H_005674"/>